<reference evidence="2" key="1">
    <citation type="submission" date="2012-03" db="EMBL/GenBank/DDBJ databases">
        <title>The genome of cave-isolated P. fluorescens strain R124 demonstrates phenotypic adaptation to the mineral environment.</title>
        <authorList>
            <person name="Barton M.D."/>
            <person name="Petronio M."/>
            <person name="Giarrizzo J.G."/>
            <person name="Bowling B."/>
            <person name="Barton H.A."/>
        </authorList>
    </citation>
    <scope>NUCLEOTIDE SEQUENCE</scope>
    <source>
        <strain evidence="2">R124</strain>
        <plasmid evidence="2">pMP-R124</plasmid>
    </source>
</reference>
<sequence>MEESADDEVQNVELFQQIKLEIFSQLGVKVSDLDPLFAMVIANQIAMRTFSKPVSDAIESLPSALEKSVEIIAAAVEEAENTTGKLVAETKSNMFALAKLELEGVHQRIGVAIEKSVDEALGKSIVRLKSELSAIEGKVKTVASSYRDKRAMTLCIALASGLVVLMSFFGVGLYMLYKAGNDNRKAADFWRDEYSQQQRIINTLPPALKKQFEINQKAG</sequence>
<proteinExistence type="predicted"/>
<gene>
    <name evidence="2" type="ORF">I1A_000044</name>
</gene>
<protein>
    <submittedName>
        <fullName evidence="2">Uncharacterized protein</fullName>
    </submittedName>
</protein>
<dbReference type="AlphaFoldDB" id="K0XAC4"/>
<evidence type="ECO:0000313" key="2">
    <source>
        <dbReference type="EMBL" id="AFS51720.1"/>
    </source>
</evidence>
<keyword evidence="1" id="KW-0812">Transmembrane</keyword>
<evidence type="ECO:0000313" key="4">
    <source>
        <dbReference type="Proteomes" id="UP000006045"/>
    </source>
</evidence>
<feature type="transmembrane region" description="Helical" evidence="1">
    <location>
        <begin position="154"/>
        <end position="177"/>
    </location>
</feature>
<dbReference type="EMBL" id="CM001562">
    <property type="protein sequence ID" value="EJZ60965.1"/>
    <property type="molecule type" value="Genomic_DNA"/>
</dbReference>
<dbReference type="Proteomes" id="UP000006045">
    <property type="component" value="Plasmid pMP-R124"/>
</dbReference>
<dbReference type="RefSeq" id="WP_003230050.1">
    <property type="nucleotide sequence ID" value="NC_022437.1"/>
</dbReference>
<accession>K0XAC4</accession>
<keyword evidence="2" id="KW-0614">Plasmid</keyword>
<dbReference type="EMBL" id="JQ737005">
    <property type="protein sequence ID" value="AFS51720.1"/>
    <property type="molecule type" value="Genomic_DNA"/>
</dbReference>
<organism evidence="2">
    <name type="scientific">Pseudomonas fluorescens R124</name>
    <dbReference type="NCBI Taxonomy" id="743713"/>
    <lineage>
        <taxon>Bacteria</taxon>
        <taxon>Pseudomonadati</taxon>
        <taxon>Pseudomonadota</taxon>
        <taxon>Gammaproteobacteria</taxon>
        <taxon>Pseudomonadales</taxon>
        <taxon>Pseudomonadaceae</taxon>
        <taxon>Pseudomonas</taxon>
    </lineage>
</organism>
<keyword evidence="1" id="KW-1133">Transmembrane helix</keyword>
<name>K0XAC4_PSEFL</name>
<dbReference type="HOGENOM" id="CLU_109813_0_0_6"/>
<geneLocation type="plasmid" evidence="2 4">
    <name>pMP-R124</name>
</geneLocation>
<evidence type="ECO:0000256" key="1">
    <source>
        <dbReference type="SAM" id="Phobius"/>
    </source>
</evidence>
<reference evidence="3 4" key="2">
    <citation type="submission" date="2012-08" db="EMBL/GenBank/DDBJ databases">
        <title>The genome of cave-isolated P. fluorescens strain R124 demonstrates phenotypic adaptation to the mineral environment.</title>
        <authorList>
            <person name="Barton M.D."/>
            <person name="Petronio M."/>
            <person name="Giarrizzo J.G."/>
            <person name="Bowling B.V."/>
            <person name="Barton H.A."/>
        </authorList>
    </citation>
    <scope>NUCLEOTIDE SEQUENCE [LARGE SCALE GENOMIC DNA]</scope>
    <source>
        <strain evidence="3 4">R124</strain>
        <plasmid evidence="3 4">pMP-R124</plasmid>
    </source>
</reference>
<evidence type="ECO:0000313" key="3">
    <source>
        <dbReference type="EMBL" id="EJZ60965.1"/>
    </source>
</evidence>
<keyword evidence="1" id="KW-0472">Membrane</keyword>